<keyword evidence="3" id="KW-1185">Reference proteome</keyword>
<sequence length="73" mass="8593">MTDDPDPVTLQRIERAVRKLPRLRREIFLAARLDDMSYIEISERTGLAVWEVERHMAKALASIDRRLNTSSRR</sequence>
<dbReference type="GO" id="GO:0016987">
    <property type="term" value="F:sigma factor activity"/>
    <property type="evidence" value="ECO:0007669"/>
    <property type="project" value="InterPro"/>
</dbReference>
<dbReference type="GO" id="GO:0006352">
    <property type="term" value="P:DNA-templated transcription initiation"/>
    <property type="evidence" value="ECO:0007669"/>
    <property type="project" value="InterPro"/>
</dbReference>
<organism evidence="2 3">
    <name type="scientific">Sphingomonas psychrotolerans</name>
    <dbReference type="NCBI Taxonomy" id="1327635"/>
    <lineage>
        <taxon>Bacteria</taxon>
        <taxon>Pseudomonadati</taxon>
        <taxon>Pseudomonadota</taxon>
        <taxon>Alphaproteobacteria</taxon>
        <taxon>Sphingomonadales</taxon>
        <taxon>Sphingomonadaceae</taxon>
        <taxon>Sphingomonas</taxon>
    </lineage>
</organism>
<dbReference type="GO" id="GO:0003677">
    <property type="term" value="F:DNA binding"/>
    <property type="evidence" value="ECO:0007669"/>
    <property type="project" value="InterPro"/>
</dbReference>
<dbReference type="AlphaFoldDB" id="A0A2K8MGG7"/>
<dbReference type="EMBL" id="CP024923">
    <property type="protein sequence ID" value="ATY32982.1"/>
    <property type="molecule type" value="Genomic_DNA"/>
</dbReference>
<dbReference type="SUPFAM" id="SSF88659">
    <property type="entry name" value="Sigma3 and sigma4 domains of RNA polymerase sigma factors"/>
    <property type="match status" value="1"/>
</dbReference>
<dbReference type="InterPro" id="IPR036388">
    <property type="entry name" value="WH-like_DNA-bd_sf"/>
</dbReference>
<dbReference type="Proteomes" id="UP000229081">
    <property type="component" value="Chromosome"/>
</dbReference>
<gene>
    <name evidence="2" type="ORF">CVN68_14265</name>
</gene>
<proteinExistence type="predicted"/>
<evidence type="ECO:0000313" key="3">
    <source>
        <dbReference type="Proteomes" id="UP000229081"/>
    </source>
</evidence>
<evidence type="ECO:0000259" key="1">
    <source>
        <dbReference type="Pfam" id="PF08281"/>
    </source>
</evidence>
<name>A0A2K8MGG7_9SPHN</name>
<accession>A0A2K8MGG7</accession>
<evidence type="ECO:0000313" key="2">
    <source>
        <dbReference type="EMBL" id="ATY32982.1"/>
    </source>
</evidence>
<dbReference type="Pfam" id="PF08281">
    <property type="entry name" value="Sigma70_r4_2"/>
    <property type="match status" value="1"/>
</dbReference>
<dbReference type="InterPro" id="IPR013324">
    <property type="entry name" value="RNA_pol_sigma_r3/r4-like"/>
</dbReference>
<dbReference type="InterPro" id="IPR013249">
    <property type="entry name" value="RNA_pol_sigma70_r4_t2"/>
</dbReference>
<dbReference type="RefSeq" id="WP_100282787.1">
    <property type="nucleotide sequence ID" value="NZ_CP024923.1"/>
</dbReference>
<dbReference type="KEGG" id="sphc:CVN68_14265"/>
<reference evidence="2 3" key="1">
    <citation type="submission" date="2017-11" db="EMBL/GenBank/DDBJ databases">
        <title>Complete genome sequence of Sphingomonas sp. Strain Cra20, a psychrotolerant potential plant growth promoting rhizobacteria.</title>
        <authorList>
            <person name="Luo Y."/>
        </authorList>
    </citation>
    <scope>NUCLEOTIDE SEQUENCE [LARGE SCALE GENOMIC DNA]</scope>
    <source>
        <strain evidence="2 3">Cra20</strain>
    </source>
</reference>
<feature type="domain" description="RNA polymerase sigma factor 70 region 4 type 2" evidence="1">
    <location>
        <begin position="11"/>
        <end position="61"/>
    </location>
</feature>
<protein>
    <submittedName>
        <fullName evidence="2">RNA polymerase subunit sigma</fullName>
    </submittedName>
</protein>
<dbReference type="OrthoDB" id="7477632at2"/>
<dbReference type="Gene3D" id="1.10.10.10">
    <property type="entry name" value="Winged helix-like DNA-binding domain superfamily/Winged helix DNA-binding domain"/>
    <property type="match status" value="1"/>
</dbReference>